<evidence type="ECO:0000313" key="1">
    <source>
        <dbReference type="EMBL" id="GAH70145.1"/>
    </source>
</evidence>
<protein>
    <submittedName>
        <fullName evidence="1">Uncharacterized protein</fullName>
    </submittedName>
</protein>
<dbReference type="InterPro" id="IPR003748">
    <property type="entry name" value="DUF169"/>
</dbReference>
<name>X1ILL6_9ZZZZ</name>
<dbReference type="PANTHER" id="PTHR37954:SF3">
    <property type="entry name" value="DUF169 DOMAIN-CONTAINING PROTEIN"/>
    <property type="match status" value="1"/>
</dbReference>
<feature type="non-terminal residue" evidence="1">
    <location>
        <position position="1"/>
    </location>
</feature>
<dbReference type="PANTHER" id="PTHR37954">
    <property type="entry name" value="BLL4979 PROTEIN"/>
    <property type="match status" value="1"/>
</dbReference>
<accession>X1ILL6</accession>
<comment type="caution">
    <text evidence="1">The sequence shown here is derived from an EMBL/GenBank/DDBJ whole genome shotgun (WGS) entry which is preliminary data.</text>
</comment>
<dbReference type="AlphaFoldDB" id="X1ILL6"/>
<reference evidence="1" key="1">
    <citation type="journal article" date="2014" name="Front. Microbiol.">
        <title>High frequency of phylogenetically diverse reductive dehalogenase-homologous genes in deep subseafloor sedimentary metagenomes.</title>
        <authorList>
            <person name="Kawai M."/>
            <person name="Futagami T."/>
            <person name="Toyoda A."/>
            <person name="Takaki Y."/>
            <person name="Nishi S."/>
            <person name="Hori S."/>
            <person name="Arai W."/>
            <person name="Tsubouchi T."/>
            <person name="Morono Y."/>
            <person name="Uchiyama I."/>
            <person name="Ito T."/>
            <person name="Fujiyama A."/>
            <person name="Inagaki F."/>
            <person name="Takami H."/>
        </authorList>
    </citation>
    <scope>NUCLEOTIDE SEQUENCE</scope>
    <source>
        <strain evidence="1">Expedition CK06-06</strain>
    </source>
</reference>
<sequence length="171" mass="18876">PSWLEGDLSYGIYTASREAGVNMEKHVFRLEVGKYIGVAYAPIAKANFVPDLVMIFCNPYDARRLALAAAWTNGEPIKTSIAARNLCSEAVAQPFLTGKPVLAIPCGGDRRHGATQDDEIVFTTQVDRLEGMIVGLAEFEKSHCIEKLGEDTKLQKRYKEMAKTLDVKLGR</sequence>
<proteinExistence type="predicted"/>
<dbReference type="EMBL" id="BARU01029720">
    <property type="protein sequence ID" value="GAH70145.1"/>
    <property type="molecule type" value="Genomic_DNA"/>
</dbReference>
<gene>
    <name evidence="1" type="ORF">S03H2_47231</name>
</gene>
<organism evidence="1">
    <name type="scientific">marine sediment metagenome</name>
    <dbReference type="NCBI Taxonomy" id="412755"/>
    <lineage>
        <taxon>unclassified sequences</taxon>
        <taxon>metagenomes</taxon>
        <taxon>ecological metagenomes</taxon>
    </lineage>
</organism>
<dbReference type="Pfam" id="PF02596">
    <property type="entry name" value="DUF169"/>
    <property type="match status" value="1"/>
</dbReference>